<accession>A0A066XS53</accession>
<proteinExistence type="predicted"/>
<dbReference type="Proteomes" id="UP000027238">
    <property type="component" value="Unassembled WGS sequence"/>
</dbReference>
<feature type="compositionally biased region" description="Pro residues" evidence="1">
    <location>
        <begin position="216"/>
        <end position="234"/>
    </location>
</feature>
<keyword evidence="3" id="KW-1185">Reference proteome</keyword>
<sequence length="291" mass="32151">ELRSETEAAEVFRQRIIEARAHGRVRSTANASGRFDWVMATYHDYAVLRWLTTRPTASTFVASGGKRHRRAQNARRLGRTVSQSCGSHTLATLHRNELISDARCFLMGPGANIKPVAGALSYSRALVTRREEVDRKRNALGSRSTIRMAADLAAVDSTTDNDNSRPERDPSFRTPGHWNPDPQSGLAHRFRILVTSSHKRVIIMTEKRRDRGGKPQPTPPPLPPSQLQSPPPTTDEPNDADNADATPRALRNAPDTARADSPSAAPEKKKERIATTDLVHTSVLAPANIRR</sequence>
<organism evidence="2 3">
    <name type="scientific">Colletotrichum sublineola</name>
    <name type="common">Sorghum anthracnose fungus</name>
    <dbReference type="NCBI Taxonomy" id="1173701"/>
    <lineage>
        <taxon>Eukaryota</taxon>
        <taxon>Fungi</taxon>
        <taxon>Dikarya</taxon>
        <taxon>Ascomycota</taxon>
        <taxon>Pezizomycotina</taxon>
        <taxon>Sordariomycetes</taxon>
        <taxon>Hypocreomycetidae</taxon>
        <taxon>Glomerellales</taxon>
        <taxon>Glomerellaceae</taxon>
        <taxon>Colletotrichum</taxon>
        <taxon>Colletotrichum graminicola species complex</taxon>
    </lineage>
</organism>
<feature type="region of interest" description="Disordered" evidence="1">
    <location>
        <begin position="201"/>
        <end position="291"/>
    </location>
</feature>
<gene>
    <name evidence="2" type="ORF">CSUB01_12345</name>
</gene>
<protein>
    <submittedName>
        <fullName evidence="2">Uncharacterized protein</fullName>
    </submittedName>
</protein>
<evidence type="ECO:0000256" key="1">
    <source>
        <dbReference type="SAM" id="MobiDB-lite"/>
    </source>
</evidence>
<reference evidence="3" key="1">
    <citation type="journal article" date="2014" name="Genome Announc.">
        <title>Draft genome sequence of Colletotrichum sublineola, a destructive pathogen of cultivated sorghum.</title>
        <authorList>
            <person name="Baroncelli R."/>
            <person name="Sanz-Martin J.M."/>
            <person name="Rech G.E."/>
            <person name="Sukno S.A."/>
            <person name="Thon M.R."/>
        </authorList>
    </citation>
    <scope>NUCLEOTIDE SEQUENCE [LARGE SCALE GENOMIC DNA]</scope>
    <source>
        <strain evidence="3">TX430BB</strain>
    </source>
</reference>
<feature type="compositionally biased region" description="Basic and acidic residues" evidence="1">
    <location>
        <begin position="162"/>
        <end position="171"/>
    </location>
</feature>
<dbReference type="HOGENOM" id="CLU_958283_0_0_1"/>
<feature type="region of interest" description="Disordered" evidence="1">
    <location>
        <begin position="151"/>
        <end position="185"/>
    </location>
</feature>
<dbReference type="AlphaFoldDB" id="A0A066XS53"/>
<dbReference type="EMBL" id="JMSE01000062">
    <property type="protein sequence ID" value="KDN72068.1"/>
    <property type="molecule type" value="Genomic_DNA"/>
</dbReference>
<name>A0A066XS53_COLSU</name>
<feature type="non-terminal residue" evidence="2">
    <location>
        <position position="1"/>
    </location>
</feature>
<evidence type="ECO:0000313" key="3">
    <source>
        <dbReference type="Proteomes" id="UP000027238"/>
    </source>
</evidence>
<evidence type="ECO:0000313" key="2">
    <source>
        <dbReference type="EMBL" id="KDN72068.1"/>
    </source>
</evidence>
<comment type="caution">
    <text evidence="2">The sequence shown here is derived from an EMBL/GenBank/DDBJ whole genome shotgun (WGS) entry which is preliminary data.</text>
</comment>